<dbReference type="InterPro" id="IPR036388">
    <property type="entry name" value="WH-like_DNA-bd_sf"/>
</dbReference>
<reference evidence="7 9" key="3">
    <citation type="journal article" date="2021" name="MSphere">
        <title>Complete Genome Sequencing of Acinetobacter baumannii AC1633 and Acinetobacter nosocomialis AC1530 Unveils a Large Multidrug-Resistant Plasmid Encoding the NDM-1 and OXA-58 Carbapenemases.</title>
        <authorList>
            <person name="Alattraqchi A.G."/>
            <person name="Mohd Rani F."/>
            <person name="A. Rahman N.I."/>
            <person name="Ismail S."/>
            <person name="Cleary D.W."/>
            <person name="Clarke S.C."/>
            <person name="Yeo C.C."/>
        </authorList>
    </citation>
    <scope>NUCLEOTIDE SEQUENCE [LARGE SCALE GENOMIC DNA]</scope>
    <source>
        <strain evidence="7 9">AC1530</strain>
    </source>
</reference>
<keyword evidence="4" id="KW-0804">Transcription</keyword>
<dbReference type="Pfam" id="PF00126">
    <property type="entry name" value="HTH_1"/>
    <property type="match status" value="1"/>
</dbReference>
<dbReference type="GO" id="GO:0003700">
    <property type="term" value="F:DNA-binding transcription factor activity"/>
    <property type="evidence" value="ECO:0007669"/>
    <property type="project" value="InterPro"/>
</dbReference>
<dbReference type="PROSITE" id="PS50931">
    <property type="entry name" value="HTH_LYSR"/>
    <property type="match status" value="1"/>
</dbReference>
<reference evidence="6" key="2">
    <citation type="submission" date="2017-12" db="EMBL/GenBank/DDBJ databases">
        <title>FDA dAtabase for Regulatory Grade micrObial Sequences (FDA-ARGOS): Supporting development and validation of Infectious Disease Dx tests.</title>
        <authorList>
            <person name="Campos J."/>
            <person name="Goldberg B."/>
            <person name="Tallon L."/>
            <person name="Sadzewicz L."/>
            <person name="Sengamalay N."/>
            <person name="Ott S."/>
            <person name="Godinez A."/>
            <person name="Nagaraj S."/>
            <person name="Vavikolanu K."/>
            <person name="Aluvathingal J."/>
            <person name="Nadendla S."/>
            <person name="Nandy P."/>
            <person name="Hobson J."/>
            <person name="Sichtig H."/>
        </authorList>
    </citation>
    <scope>NUCLEOTIDE SEQUENCE</scope>
    <source>
        <strain evidence="6">FDAARGOS_129</strain>
    </source>
</reference>
<protein>
    <submittedName>
        <fullName evidence="6">LysR family transcriptional regulator</fullName>
    </submittedName>
</protein>
<gene>
    <name evidence="6" type="ORF">AL533_07465</name>
    <name evidence="7" type="ORF">GD578_09855</name>
</gene>
<dbReference type="CDD" id="cd08422">
    <property type="entry name" value="PBP2_CrgA_like"/>
    <property type="match status" value="1"/>
</dbReference>
<evidence type="ECO:0000256" key="1">
    <source>
        <dbReference type="ARBA" id="ARBA00009437"/>
    </source>
</evidence>
<dbReference type="GO" id="GO:0006351">
    <property type="term" value="P:DNA-templated transcription"/>
    <property type="evidence" value="ECO:0007669"/>
    <property type="project" value="TreeGrafter"/>
</dbReference>
<evidence type="ECO:0000313" key="8">
    <source>
        <dbReference type="Proteomes" id="UP000237921"/>
    </source>
</evidence>
<evidence type="ECO:0000259" key="5">
    <source>
        <dbReference type="PROSITE" id="PS50931"/>
    </source>
</evidence>
<dbReference type="InterPro" id="IPR036390">
    <property type="entry name" value="WH_DNA-bd_sf"/>
</dbReference>
<dbReference type="Gene3D" id="3.40.190.290">
    <property type="match status" value="1"/>
</dbReference>
<dbReference type="Proteomes" id="UP000237921">
    <property type="component" value="Chromosome"/>
</dbReference>
<dbReference type="Proteomes" id="UP000325778">
    <property type="component" value="Chromosome"/>
</dbReference>
<proteinExistence type="inferred from homology"/>
<dbReference type="PANTHER" id="PTHR30537">
    <property type="entry name" value="HTH-TYPE TRANSCRIPTIONAL REGULATOR"/>
    <property type="match status" value="1"/>
</dbReference>
<dbReference type="InterPro" id="IPR058163">
    <property type="entry name" value="LysR-type_TF_proteobact-type"/>
</dbReference>
<evidence type="ECO:0000256" key="2">
    <source>
        <dbReference type="ARBA" id="ARBA00023015"/>
    </source>
</evidence>
<dbReference type="AlphaFoldDB" id="A0A2L1VG65"/>
<feature type="domain" description="HTH lysR-type" evidence="5">
    <location>
        <begin position="1"/>
        <end position="51"/>
    </location>
</feature>
<dbReference type="InterPro" id="IPR000847">
    <property type="entry name" value="LysR_HTH_N"/>
</dbReference>
<dbReference type="InterPro" id="IPR005119">
    <property type="entry name" value="LysR_subst-bd"/>
</dbReference>
<organism evidence="6 8">
    <name type="scientific">Acinetobacter nosocomialis</name>
    <dbReference type="NCBI Taxonomy" id="106654"/>
    <lineage>
        <taxon>Bacteria</taxon>
        <taxon>Pseudomonadati</taxon>
        <taxon>Pseudomonadota</taxon>
        <taxon>Gammaproteobacteria</taxon>
        <taxon>Moraxellales</taxon>
        <taxon>Moraxellaceae</taxon>
        <taxon>Acinetobacter</taxon>
        <taxon>Acinetobacter calcoaceticus/baumannii complex</taxon>
    </lineage>
</organism>
<dbReference type="EMBL" id="CP045560">
    <property type="protein sequence ID" value="QGA44125.1"/>
    <property type="molecule type" value="Genomic_DNA"/>
</dbReference>
<sequence length="297" mass="33603">MFISIIEQGSFVKAAENLNTSVAQASKLISKLENELGVQLLKRSTRSLKPTELGLAYYHRIKQLMAEFDEIEISIKNQSRAPVGKLKISAPNSFGTVQLSKTLVNFAQKYSQIELDVSFTDRTVNVIEEGFDIAIRIGELKDNNLIATPLSQIRFVLVASPLYLEKFGYPQSLQDLESHSCIIDTNFKDPYEWAFFEKSPSNVLHTINVNGRIHFANTEACLAATIAGLGIARLPMFILKDALIDKKIIPILENYELPRRGLYAVYPPAKHLANKVRTLIDYLKEQYAYPAEWEIYE</sequence>
<dbReference type="Gene3D" id="1.10.10.10">
    <property type="entry name" value="Winged helix-like DNA-binding domain superfamily/Winged helix DNA-binding domain"/>
    <property type="match status" value="1"/>
</dbReference>
<dbReference type="GO" id="GO:0043565">
    <property type="term" value="F:sequence-specific DNA binding"/>
    <property type="evidence" value="ECO:0007669"/>
    <property type="project" value="TreeGrafter"/>
</dbReference>
<keyword evidence="2" id="KW-0805">Transcription regulation</keyword>
<evidence type="ECO:0000256" key="4">
    <source>
        <dbReference type="ARBA" id="ARBA00023163"/>
    </source>
</evidence>
<dbReference type="SUPFAM" id="SSF53850">
    <property type="entry name" value="Periplasmic binding protein-like II"/>
    <property type="match status" value="1"/>
</dbReference>
<dbReference type="EMBL" id="CP014019">
    <property type="protein sequence ID" value="AVF44230.1"/>
    <property type="molecule type" value="Genomic_DNA"/>
</dbReference>
<evidence type="ECO:0000313" key="6">
    <source>
        <dbReference type="EMBL" id="AVF44230.1"/>
    </source>
</evidence>
<dbReference type="Pfam" id="PF03466">
    <property type="entry name" value="LysR_substrate"/>
    <property type="match status" value="1"/>
</dbReference>
<dbReference type="SUPFAM" id="SSF46785">
    <property type="entry name" value="Winged helix' DNA-binding domain"/>
    <property type="match status" value="1"/>
</dbReference>
<reference evidence="8" key="1">
    <citation type="submission" date="2017-12" db="EMBL/GenBank/DDBJ databases">
        <title>FDA dAtabase for Regulatory Grade micrObial Sequences (FDA-ARGOS): Supporting development and validation of Infectious Disease Dx tests.</title>
        <authorList>
            <person name="Hoffmann M."/>
            <person name="Allard M."/>
            <person name="Evans P."/>
            <person name="Brown E."/>
            <person name="Tallon L."/>
            <person name="Sadzewicz L."/>
            <person name="Sengamalay N."/>
            <person name="Ott S."/>
            <person name="Godinez A."/>
            <person name="Nagaraj S."/>
            <person name="Vavikolanu K."/>
            <person name="Aluvathingal J."/>
            <person name="Nadendla S."/>
            <person name="Sichtig H."/>
        </authorList>
    </citation>
    <scope>NUCLEOTIDE SEQUENCE [LARGE SCALE GENOMIC DNA]</scope>
    <source>
        <strain evidence="8">FDAARGOS_129</strain>
    </source>
</reference>
<evidence type="ECO:0000313" key="9">
    <source>
        <dbReference type="Proteomes" id="UP000325778"/>
    </source>
</evidence>
<dbReference type="PANTHER" id="PTHR30537:SF5">
    <property type="entry name" value="HTH-TYPE TRANSCRIPTIONAL ACTIVATOR TTDR-RELATED"/>
    <property type="match status" value="1"/>
</dbReference>
<evidence type="ECO:0000256" key="3">
    <source>
        <dbReference type="ARBA" id="ARBA00023125"/>
    </source>
</evidence>
<comment type="similarity">
    <text evidence="1">Belongs to the LysR transcriptional regulatory family.</text>
</comment>
<name>A0A2L1VG65_ACINO</name>
<dbReference type="FunFam" id="1.10.10.10:FF:000001">
    <property type="entry name" value="LysR family transcriptional regulator"/>
    <property type="match status" value="1"/>
</dbReference>
<evidence type="ECO:0000313" key="7">
    <source>
        <dbReference type="EMBL" id="QGA44125.1"/>
    </source>
</evidence>
<accession>A0A2L1VG65</accession>
<dbReference type="RefSeq" id="WP_002050117.1">
    <property type="nucleotide sequence ID" value="NZ_CP014019.1"/>
</dbReference>
<keyword evidence="3" id="KW-0238">DNA-binding</keyword>